<feature type="transmembrane region" description="Helical" evidence="1">
    <location>
        <begin position="54"/>
        <end position="75"/>
    </location>
</feature>
<keyword evidence="3" id="KW-1185">Reference proteome</keyword>
<dbReference type="OrthoDB" id="9986881at2759"/>
<accession>A0A9P5P296</accession>
<protein>
    <submittedName>
        <fullName evidence="2">Uncharacterized protein</fullName>
    </submittedName>
</protein>
<feature type="transmembrane region" description="Helical" evidence="1">
    <location>
        <begin position="87"/>
        <end position="110"/>
    </location>
</feature>
<comment type="caution">
    <text evidence="2">The sequence shown here is derived from an EMBL/GenBank/DDBJ whole genome shotgun (WGS) entry which is preliminary data.</text>
</comment>
<dbReference type="InterPro" id="IPR036259">
    <property type="entry name" value="MFS_trans_sf"/>
</dbReference>
<keyword evidence="1" id="KW-1133">Transmembrane helix</keyword>
<dbReference type="Proteomes" id="UP000724874">
    <property type="component" value="Unassembled WGS sequence"/>
</dbReference>
<organism evidence="2 3">
    <name type="scientific">Gymnopilus junonius</name>
    <name type="common">Spectacular rustgill mushroom</name>
    <name type="synonym">Gymnopilus spectabilis subsp. junonius</name>
    <dbReference type="NCBI Taxonomy" id="109634"/>
    <lineage>
        <taxon>Eukaryota</taxon>
        <taxon>Fungi</taxon>
        <taxon>Dikarya</taxon>
        <taxon>Basidiomycota</taxon>
        <taxon>Agaricomycotina</taxon>
        <taxon>Agaricomycetes</taxon>
        <taxon>Agaricomycetidae</taxon>
        <taxon>Agaricales</taxon>
        <taxon>Agaricineae</taxon>
        <taxon>Hymenogastraceae</taxon>
        <taxon>Gymnopilus</taxon>
    </lineage>
</organism>
<sequence>MNSVDPAVQTSSSSIHKKFDIQANEVNGKCPDHDPYLIDRFEPNDADDPKISGLLVLNVLFVYGCLYLLFAAYPIVFTEAHNFNAGISGLMFIPIPLGGAFAVLLYVLYFNPKYEDKSAKIALKPVPPEFRLEIAFYA</sequence>
<keyword evidence="1" id="KW-0472">Membrane</keyword>
<keyword evidence="1" id="KW-0812">Transmembrane</keyword>
<dbReference type="SUPFAM" id="SSF103473">
    <property type="entry name" value="MFS general substrate transporter"/>
    <property type="match status" value="1"/>
</dbReference>
<evidence type="ECO:0000313" key="3">
    <source>
        <dbReference type="Proteomes" id="UP000724874"/>
    </source>
</evidence>
<dbReference type="AlphaFoldDB" id="A0A9P5P296"/>
<gene>
    <name evidence="2" type="ORF">CPB84DRAFT_1841411</name>
</gene>
<reference evidence="2" key="1">
    <citation type="submission" date="2020-11" db="EMBL/GenBank/DDBJ databases">
        <authorList>
            <consortium name="DOE Joint Genome Institute"/>
            <person name="Ahrendt S."/>
            <person name="Riley R."/>
            <person name="Andreopoulos W."/>
            <person name="LaButti K."/>
            <person name="Pangilinan J."/>
            <person name="Ruiz-duenas F.J."/>
            <person name="Barrasa J.M."/>
            <person name="Sanchez-Garcia M."/>
            <person name="Camarero S."/>
            <person name="Miyauchi S."/>
            <person name="Serrano A."/>
            <person name="Linde D."/>
            <person name="Babiker R."/>
            <person name="Drula E."/>
            <person name="Ayuso-Fernandez I."/>
            <person name="Pacheco R."/>
            <person name="Padilla G."/>
            <person name="Ferreira P."/>
            <person name="Barriuso J."/>
            <person name="Kellner H."/>
            <person name="Castanera R."/>
            <person name="Alfaro M."/>
            <person name="Ramirez L."/>
            <person name="Pisabarro A.G."/>
            <person name="Kuo A."/>
            <person name="Tritt A."/>
            <person name="Lipzen A."/>
            <person name="He G."/>
            <person name="Yan M."/>
            <person name="Ng V."/>
            <person name="Cullen D."/>
            <person name="Martin F."/>
            <person name="Rosso M.-N."/>
            <person name="Henrissat B."/>
            <person name="Hibbett D."/>
            <person name="Martinez A.T."/>
            <person name="Grigoriev I.V."/>
        </authorList>
    </citation>
    <scope>NUCLEOTIDE SEQUENCE</scope>
    <source>
        <strain evidence="2">AH 44721</strain>
    </source>
</reference>
<evidence type="ECO:0000313" key="2">
    <source>
        <dbReference type="EMBL" id="KAF8912982.1"/>
    </source>
</evidence>
<proteinExistence type="predicted"/>
<name>A0A9P5P296_GYMJU</name>
<evidence type="ECO:0000256" key="1">
    <source>
        <dbReference type="SAM" id="Phobius"/>
    </source>
</evidence>
<dbReference type="EMBL" id="JADNYJ010000002">
    <property type="protein sequence ID" value="KAF8912982.1"/>
    <property type="molecule type" value="Genomic_DNA"/>
</dbReference>